<dbReference type="PROSITE" id="PS00284">
    <property type="entry name" value="SERPIN"/>
    <property type="match status" value="1"/>
</dbReference>
<dbReference type="Gene3D" id="2.30.39.10">
    <property type="entry name" value="Alpha-1-antitrypsin, domain 1"/>
    <property type="match status" value="1"/>
</dbReference>
<reference evidence="7" key="1">
    <citation type="submission" date="2013-08" db="EMBL/GenBank/DDBJ databases">
        <title>Paracyclopina nana immune related genes.</title>
        <authorList>
            <person name="Kim B.-M."/>
            <person name="Rhee J.-S."/>
            <person name="Lee J.-S."/>
        </authorList>
    </citation>
    <scope>NUCLEOTIDE SEQUENCE</scope>
</reference>
<dbReference type="InterPro" id="IPR023795">
    <property type="entry name" value="Serpin_CS"/>
</dbReference>
<dbReference type="InterPro" id="IPR000215">
    <property type="entry name" value="Serpin_fam"/>
</dbReference>
<feature type="domain" description="Serpin" evidence="6">
    <location>
        <begin position="54"/>
        <end position="416"/>
    </location>
</feature>
<name>A0A076FET9_PARNA</name>
<comment type="similarity">
    <text evidence="1 4">Belongs to the serpin family.</text>
</comment>
<protein>
    <submittedName>
        <fullName evidence="7">Serpin B8</fullName>
    </submittedName>
</protein>
<dbReference type="InterPro" id="IPR036186">
    <property type="entry name" value="Serpin_sf"/>
</dbReference>
<keyword evidence="5" id="KW-0732">Signal</keyword>
<feature type="chain" id="PRO_5001711692" evidence="5">
    <location>
        <begin position="20"/>
        <end position="488"/>
    </location>
</feature>
<dbReference type="PANTHER" id="PTHR11461">
    <property type="entry name" value="SERINE PROTEASE INHIBITOR, SERPIN"/>
    <property type="match status" value="1"/>
</dbReference>
<evidence type="ECO:0000256" key="1">
    <source>
        <dbReference type="ARBA" id="ARBA00009500"/>
    </source>
</evidence>
<dbReference type="GO" id="GO:0004867">
    <property type="term" value="F:serine-type endopeptidase inhibitor activity"/>
    <property type="evidence" value="ECO:0007669"/>
    <property type="project" value="UniProtKB-KW"/>
</dbReference>
<sequence length="488" mass="54050">MKKQVCVLFLVAVVALAKAAHLISKRTTIESNPFVQKLKTTPFRLSEGLVAFNHDLFRALARVDQGNIVFSPFSLHTALSMALIGAPNATATYRQLASALKVNLEHSEDYLYNYLTALHFYDSVKANTKIKLANKAFAEQNLSIKANYLTVLELFFRSGLQRVDFANGEKAAKDINSFVSDKTNGLIRDIAKPSAFTTLTKMVLVNVIYFKGNWMHRFDVATTSPMTFNVKPGLSVQHRHGMHMKASLRRADLTEIQAQVLELPYENDAFRMLLILPDSDIRDINLDAIDYQSIDDRLQETTVMVTLPRFKIEHSVKVKAALEALGVSDLFDKSKAELDDISDDDGLYVSDVTHKAVVEVNEQGSEAAAVTSIQIDTRSGSPAGGLVRMVFDKPFYFVIQDSVHDVPLFFGRITDPNGVYSLSDNDIPEEFGQEVPHEERISLASILGLNPDCGELGFDTSTTGKSTSKVSLPCQGQDTFPIRSNTNA</sequence>
<evidence type="ECO:0000256" key="5">
    <source>
        <dbReference type="SAM" id="SignalP"/>
    </source>
</evidence>
<organism evidence="7">
    <name type="scientific">Paracyclopina nana</name>
    <name type="common">Marine copepod</name>
    <dbReference type="NCBI Taxonomy" id="565004"/>
    <lineage>
        <taxon>Eukaryota</taxon>
        <taxon>Metazoa</taxon>
        <taxon>Ecdysozoa</taxon>
        <taxon>Arthropoda</taxon>
        <taxon>Crustacea</taxon>
        <taxon>Multicrustacea</taxon>
        <taxon>Hexanauplia</taxon>
        <taxon>Copepoda</taxon>
        <taxon>Cyclopoida</taxon>
        <taxon>Cyclopettidae</taxon>
        <taxon>Paracyclopina</taxon>
    </lineage>
</organism>
<dbReference type="GO" id="GO:0005615">
    <property type="term" value="C:extracellular space"/>
    <property type="evidence" value="ECO:0007669"/>
    <property type="project" value="InterPro"/>
</dbReference>
<evidence type="ECO:0000256" key="2">
    <source>
        <dbReference type="ARBA" id="ARBA00022690"/>
    </source>
</evidence>
<feature type="signal peptide" evidence="5">
    <location>
        <begin position="1"/>
        <end position="19"/>
    </location>
</feature>
<dbReference type="PANTHER" id="PTHR11461:SF211">
    <property type="entry name" value="GH10112P-RELATED"/>
    <property type="match status" value="1"/>
</dbReference>
<dbReference type="CDD" id="cd00172">
    <property type="entry name" value="serpin"/>
    <property type="match status" value="1"/>
</dbReference>
<evidence type="ECO:0000259" key="6">
    <source>
        <dbReference type="SMART" id="SM00093"/>
    </source>
</evidence>
<keyword evidence="3" id="KW-0722">Serine protease inhibitor</keyword>
<dbReference type="InterPro" id="IPR042178">
    <property type="entry name" value="Serpin_sf_1"/>
</dbReference>
<evidence type="ECO:0000313" key="7">
    <source>
        <dbReference type="EMBL" id="AII16553.1"/>
    </source>
</evidence>
<dbReference type="SMART" id="SM00093">
    <property type="entry name" value="SERPIN"/>
    <property type="match status" value="1"/>
</dbReference>
<dbReference type="InterPro" id="IPR023796">
    <property type="entry name" value="Serpin_dom"/>
</dbReference>
<evidence type="ECO:0000256" key="3">
    <source>
        <dbReference type="ARBA" id="ARBA00022900"/>
    </source>
</evidence>
<keyword evidence="2" id="KW-0646">Protease inhibitor</keyword>
<dbReference type="InterPro" id="IPR042185">
    <property type="entry name" value="Serpin_sf_2"/>
</dbReference>
<dbReference type="Pfam" id="PF00079">
    <property type="entry name" value="Serpin"/>
    <property type="match status" value="1"/>
</dbReference>
<proteinExistence type="evidence at transcript level"/>
<evidence type="ECO:0000256" key="4">
    <source>
        <dbReference type="RuleBase" id="RU000411"/>
    </source>
</evidence>
<accession>A0A076FET9</accession>
<dbReference type="SUPFAM" id="SSF56574">
    <property type="entry name" value="Serpins"/>
    <property type="match status" value="1"/>
</dbReference>
<dbReference type="EMBL" id="KF516649">
    <property type="protein sequence ID" value="AII16553.1"/>
    <property type="molecule type" value="mRNA"/>
</dbReference>
<dbReference type="Gene3D" id="3.30.497.10">
    <property type="entry name" value="Antithrombin, subunit I, domain 2"/>
    <property type="match status" value="1"/>
</dbReference>
<feature type="non-terminal residue" evidence="7">
    <location>
        <position position="488"/>
    </location>
</feature>
<dbReference type="AlphaFoldDB" id="A0A076FET9"/>